<feature type="domain" description="YCII-related" evidence="2">
    <location>
        <begin position="1"/>
        <end position="81"/>
    </location>
</feature>
<proteinExistence type="inferred from homology"/>
<comment type="similarity">
    <text evidence="1">Belongs to the YciI family.</text>
</comment>
<dbReference type="SUPFAM" id="SSF54909">
    <property type="entry name" value="Dimeric alpha+beta barrel"/>
    <property type="match status" value="1"/>
</dbReference>
<accession>A0A3Q9JIX3</accession>
<evidence type="ECO:0000256" key="1">
    <source>
        <dbReference type="ARBA" id="ARBA00007689"/>
    </source>
</evidence>
<dbReference type="GO" id="GO:0016787">
    <property type="term" value="F:hydrolase activity"/>
    <property type="evidence" value="ECO:0007669"/>
    <property type="project" value="UniProtKB-KW"/>
</dbReference>
<dbReference type="RefSeq" id="WP_127162978.1">
    <property type="nucleotide sequence ID" value="NZ_CP029822.1"/>
</dbReference>
<name>A0A3Q9JIX3_9GAMM</name>
<evidence type="ECO:0000313" key="4">
    <source>
        <dbReference type="Proteomes" id="UP000273143"/>
    </source>
</evidence>
<organism evidence="3 4">
    <name type="scientific">Entomomonas moraniae</name>
    <dbReference type="NCBI Taxonomy" id="2213226"/>
    <lineage>
        <taxon>Bacteria</taxon>
        <taxon>Pseudomonadati</taxon>
        <taxon>Pseudomonadota</taxon>
        <taxon>Gammaproteobacteria</taxon>
        <taxon>Pseudomonadales</taxon>
        <taxon>Pseudomonadaceae</taxon>
        <taxon>Entomomonas</taxon>
    </lineage>
</organism>
<dbReference type="InterPro" id="IPR011008">
    <property type="entry name" value="Dimeric_a/b-barrel"/>
</dbReference>
<dbReference type="KEGG" id="emo:DM558_07020"/>
<sequence length="95" mass="11041">MFVVELTYKEPLTKVEKYLEEHRRFLDIHYSNGCFIASGPKVPRDGGVILVKNMSKKDLENILLFDPFYRESIADYKIIEFQVVKCASCLSSFVE</sequence>
<dbReference type="Proteomes" id="UP000273143">
    <property type="component" value="Chromosome"/>
</dbReference>
<dbReference type="AlphaFoldDB" id="A0A3Q9JIX3"/>
<dbReference type="InterPro" id="IPR005545">
    <property type="entry name" value="YCII"/>
</dbReference>
<reference evidence="4" key="1">
    <citation type="submission" date="2018-06" db="EMBL/GenBank/DDBJ databases">
        <title>Complete genome of Pseudomonas insecticola strain QZS01.</title>
        <authorList>
            <person name="Wang J."/>
            <person name="Su Q."/>
        </authorList>
    </citation>
    <scope>NUCLEOTIDE SEQUENCE [LARGE SCALE GENOMIC DNA]</scope>
    <source>
        <strain evidence="4">QZS01</strain>
    </source>
</reference>
<protein>
    <submittedName>
        <fullName evidence="3">GTP cyclohydrolase</fullName>
    </submittedName>
</protein>
<dbReference type="EMBL" id="CP029822">
    <property type="protein sequence ID" value="AZS50544.1"/>
    <property type="molecule type" value="Genomic_DNA"/>
</dbReference>
<keyword evidence="4" id="KW-1185">Reference proteome</keyword>
<evidence type="ECO:0000313" key="3">
    <source>
        <dbReference type="EMBL" id="AZS50544.1"/>
    </source>
</evidence>
<gene>
    <name evidence="3" type="ORF">DM558_07020</name>
</gene>
<dbReference type="PANTHER" id="PTHR37828">
    <property type="entry name" value="GSR2449 PROTEIN"/>
    <property type="match status" value="1"/>
</dbReference>
<dbReference type="PANTHER" id="PTHR37828:SF1">
    <property type="entry name" value="YCII-RELATED DOMAIN-CONTAINING PROTEIN"/>
    <property type="match status" value="1"/>
</dbReference>
<evidence type="ECO:0000259" key="2">
    <source>
        <dbReference type="Pfam" id="PF03795"/>
    </source>
</evidence>
<keyword evidence="3" id="KW-0378">Hydrolase</keyword>
<dbReference type="Pfam" id="PF03795">
    <property type="entry name" value="YCII"/>
    <property type="match status" value="1"/>
</dbReference>